<reference evidence="8" key="1">
    <citation type="submission" date="2021-01" db="EMBL/GenBank/DDBJ databases">
        <title>Whole genome shotgun sequence of Spirilliplanes yamanashiensis NBRC 15828.</title>
        <authorList>
            <person name="Komaki H."/>
            <person name="Tamura T."/>
        </authorList>
    </citation>
    <scope>NUCLEOTIDE SEQUENCE</scope>
    <source>
        <strain evidence="8">NBRC 15828</strain>
    </source>
</reference>
<evidence type="ECO:0000313" key="9">
    <source>
        <dbReference type="Proteomes" id="UP000652013"/>
    </source>
</evidence>
<feature type="compositionally biased region" description="Basic residues" evidence="6">
    <location>
        <begin position="1"/>
        <end position="15"/>
    </location>
</feature>
<evidence type="ECO:0000256" key="1">
    <source>
        <dbReference type="ARBA" id="ARBA00010641"/>
    </source>
</evidence>
<keyword evidence="5" id="KW-0804">Transcription</keyword>
<evidence type="ECO:0000259" key="7">
    <source>
        <dbReference type="Pfam" id="PF04545"/>
    </source>
</evidence>
<feature type="region of interest" description="Disordered" evidence="6">
    <location>
        <begin position="1"/>
        <end position="43"/>
    </location>
</feature>
<dbReference type="InterPro" id="IPR013325">
    <property type="entry name" value="RNA_pol_sigma_r2"/>
</dbReference>
<protein>
    <submittedName>
        <fullName evidence="8">RNA polymerase sigma factor</fullName>
    </submittedName>
</protein>
<organism evidence="8 9">
    <name type="scientific">Spirilliplanes yamanashiensis</name>
    <dbReference type="NCBI Taxonomy" id="42233"/>
    <lineage>
        <taxon>Bacteria</taxon>
        <taxon>Bacillati</taxon>
        <taxon>Actinomycetota</taxon>
        <taxon>Actinomycetes</taxon>
        <taxon>Micromonosporales</taxon>
        <taxon>Micromonosporaceae</taxon>
        <taxon>Spirilliplanes</taxon>
    </lineage>
</organism>
<dbReference type="Proteomes" id="UP000652013">
    <property type="component" value="Unassembled WGS sequence"/>
</dbReference>
<accession>A0A8J3Y616</accession>
<comment type="caution">
    <text evidence="8">The sequence shown here is derived from an EMBL/GenBank/DDBJ whole genome shotgun (WGS) entry which is preliminary data.</text>
</comment>
<feature type="compositionally biased region" description="Low complexity" evidence="6">
    <location>
        <begin position="28"/>
        <end position="40"/>
    </location>
</feature>
<dbReference type="InterPro" id="IPR007630">
    <property type="entry name" value="RNA_pol_sigma70_r4"/>
</dbReference>
<dbReference type="PANTHER" id="PTHR43133:SF52">
    <property type="entry name" value="ECF RNA POLYMERASE SIGMA FACTOR SIGL"/>
    <property type="match status" value="1"/>
</dbReference>
<dbReference type="Gene3D" id="1.10.1740.10">
    <property type="match status" value="1"/>
</dbReference>
<dbReference type="PANTHER" id="PTHR43133">
    <property type="entry name" value="RNA POLYMERASE ECF-TYPE SIGMA FACTO"/>
    <property type="match status" value="1"/>
</dbReference>
<keyword evidence="2" id="KW-0805">Transcription regulation</keyword>
<dbReference type="Pfam" id="PF04545">
    <property type="entry name" value="Sigma70_r4"/>
    <property type="match status" value="1"/>
</dbReference>
<dbReference type="InterPro" id="IPR039425">
    <property type="entry name" value="RNA_pol_sigma-70-like"/>
</dbReference>
<dbReference type="EMBL" id="BOOY01000007">
    <property type="protein sequence ID" value="GIJ01960.1"/>
    <property type="molecule type" value="Genomic_DNA"/>
</dbReference>
<dbReference type="SUPFAM" id="SSF88659">
    <property type="entry name" value="Sigma3 and sigma4 domains of RNA polymerase sigma factors"/>
    <property type="match status" value="1"/>
</dbReference>
<keyword evidence="4" id="KW-0238">DNA-binding</keyword>
<evidence type="ECO:0000256" key="3">
    <source>
        <dbReference type="ARBA" id="ARBA00023082"/>
    </source>
</evidence>
<dbReference type="RefSeq" id="WP_203937285.1">
    <property type="nucleotide sequence ID" value="NZ_BAAAGJ010000005.1"/>
</dbReference>
<proteinExistence type="inferred from homology"/>
<dbReference type="SUPFAM" id="SSF88946">
    <property type="entry name" value="Sigma2 domain of RNA polymerase sigma factors"/>
    <property type="match status" value="1"/>
</dbReference>
<dbReference type="InterPro" id="IPR013324">
    <property type="entry name" value="RNA_pol_sigma_r3/r4-like"/>
</dbReference>
<evidence type="ECO:0000256" key="6">
    <source>
        <dbReference type="SAM" id="MobiDB-lite"/>
    </source>
</evidence>
<dbReference type="AlphaFoldDB" id="A0A8J3Y616"/>
<name>A0A8J3Y616_9ACTN</name>
<evidence type="ECO:0000256" key="5">
    <source>
        <dbReference type="ARBA" id="ARBA00023163"/>
    </source>
</evidence>
<keyword evidence="3" id="KW-0731">Sigma factor</keyword>
<evidence type="ECO:0000256" key="2">
    <source>
        <dbReference type="ARBA" id="ARBA00023015"/>
    </source>
</evidence>
<dbReference type="GO" id="GO:0016987">
    <property type="term" value="F:sigma factor activity"/>
    <property type="evidence" value="ECO:0007669"/>
    <property type="project" value="UniProtKB-KW"/>
</dbReference>
<evidence type="ECO:0000313" key="8">
    <source>
        <dbReference type="EMBL" id="GIJ01960.1"/>
    </source>
</evidence>
<dbReference type="Gene3D" id="1.10.10.10">
    <property type="entry name" value="Winged helix-like DNA-binding domain superfamily/Winged helix DNA-binding domain"/>
    <property type="match status" value="1"/>
</dbReference>
<gene>
    <name evidence="8" type="ORF">Sya03_13120</name>
</gene>
<comment type="similarity">
    <text evidence="1">Belongs to the sigma-70 factor family. ECF subfamily.</text>
</comment>
<sequence>MRRDRRRQGGRHATRRTPGGRSVPQQRGPANAGPAFGPADPETEFDTLYGQHHEAVLAHVLRLTAGDEAAAREIVKETFHRAWLDPQRRRRRAGAVRPWLLLLARSIFAERRGGGETPAPAAATTIRAAMASLSAPHRAVLVDLFYGGLSVEEVADRLEVDPATVKARLFYAMRALRMVLQQQDRT</sequence>
<evidence type="ECO:0000256" key="4">
    <source>
        <dbReference type="ARBA" id="ARBA00023125"/>
    </source>
</evidence>
<dbReference type="GO" id="GO:0003677">
    <property type="term" value="F:DNA binding"/>
    <property type="evidence" value="ECO:0007669"/>
    <property type="project" value="UniProtKB-KW"/>
</dbReference>
<dbReference type="GO" id="GO:0006352">
    <property type="term" value="P:DNA-templated transcription initiation"/>
    <property type="evidence" value="ECO:0007669"/>
    <property type="project" value="InterPro"/>
</dbReference>
<dbReference type="CDD" id="cd06171">
    <property type="entry name" value="Sigma70_r4"/>
    <property type="match status" value="1"/>
</dbReference>
<keyword evidence="9" id="KW-1185">Reference proteome</keyword>
<feature type="domain" description="RNA polymerase sigma-70 region 4" evidence="7">
    <location>
        <begin position="129"/>
        <end position="177"/>
    </location>
</feature>
<dbReference type="InterPro" id="IPR036388">
    <property type="entry name" value="WH-like_DNA-bd_sf"/>
</dbReference>